<dbReference type="Proteomes" id="UP000252558">
    <property type="component" value="Unassembled WGS sequence"/>
</dbReference>
<dbReference type="Pfam" id="PF00551">
    <property type="entry name" value="Formyl_trans_N"/>
    <property type="match status" value="1"/>
</dbReference>
<keyword evidence="3" id="KW-0808">Transferase</keyword>
<protein>
    <submittedName>
        <fullName evidence="3">Methionyl-tRNA formyltransferase</fullName>
    </submittedName>
</protein>
<evidence type="ECO:0000259" key="1">
    <source>
        <dbReference type="Pfam" id="PF00551"/>
    </source>
</evidence>
<dbReference type="Pfam" id="PF18216">
    <property type="entry name" value="N_formyltrans_C"/>
    <property type="match status" value="1"/>
</dbReference>
<dbReference type="GO" id="GO:0004479">
    <property type="term" value="F:methionyl-tRNA formyltransferase activity"/>
    <property type="evidence" value="ECO:0007669"/>
    <property type="project" value="TreeGrafter"/>
</dbReference>
<gene>
    <name evidence="3" type="ORF">DU002_18685</name>
</gene>
<dbReference type="InterPro" id="IPR036477">
    <property type="entry name" value="Formyl_transf_N_sf"/>
</dbReference>
<dbReference type="NCBIfam" id="NF005755">
    <property type="entry name" value="PRK07579.1"/>
    <property type="match status" value="1"/>
</dbReference>
<evidence type="ECO:0000313" key="4">
    <source>
        <dbReference type="Proteomes" id="UP000252558"/>
    </source>
</evidence>
<dbReference type="OrthoDB" id="467573at2"/>
<feature type="domain" description="Formyl transferase N-terminal" evidence="1">
    <location>
        <begin position="66"/>
        <end position="162"/>
    </location>
</feature>
<reference evidence="3 4" key="1">
    <citation type="submission" date="2018-07" db="EMBL/GenBank/DDBJ databases">
        <title>Corallincola holothuriorum sp. nov., a new facultative anaerobe isolated from sea cucumber Apostichopus japonicus.</title>
        <authorList>
            <person name="Xia H."/>
        </authorList>
    </citation>
    <scope>NUCLEOTIDE SEQUENCE [LARGE SCALE GENOMIC DNA]</scope>
    <source>
        <strain evidence="3 4">C4</strain>
    </source>
</reference>
<dbReference type="RefSeq" id="WP_114339976.1">
    <property type="nucleotide sequence ID" value="NZ_QPID01000016.1"/>
</dbReference>
<dbReference type="InterPro" id="IPR002376">
    <property type="entry name" value="Formyl_transf_N"/>
</dbReference>
<organism evidence="3 4">
    <name type="scientific">Corallincola holothuriorum</name>
    <dbReference type="NCBI Taxonomy" id="2282215"/>
    <lineage>
        <taxon>Bacteria</taxon>
        <taxon>Pseudomonadati</taxon>
        <taxon>Pseudomonadota</taxon>
        <taxon>Gammaproteobacteria</taxon>
        <taxon>Alteromonadales</taxon>
        <taxon>Psychromonadaceae</taxon>
        <taxon>Corallincola</taxon>
    </lineage>
</organism>
<evidence type="ECO:0000313" key="3">
    <source>
        <dbReference type="EMBL" id="RCU43298.1"/>
    </source>
</evidence>
<dbReference type="GO" id="GO:0005829">
    <property type="term" value="C:cytosol"/>
    <property type="evidence" value="ECO:0007669"/>
    <property type="project" value="TreeGrafter"/>
</dbReference>
<dbReference type="PANTHER" id="PTHR11138">
    <property type="entry name" value="METHIONYL-TRNA FORMYLTRANSFERASE"/>
    <property type="match status" value="1"/>
</dbReference>
<accession>A0A368MYL9</accession>
<evidence type="ECO:0000259" key="2">
    <source>
        <dbReference type="Pfam" id="PF18216"/>
    </source>
</evidence>
<dbReference type="EMBL" id="QPID01000016">
    <property type="protein sequence ID" value="RCU43298.1"/>
    <property type="molecule type" value="Genomic_DNA"/>
</dbReference>
<dbReference type="InterPro" id="IPR040660">
    <property type="entry name" value="N_formyltrans_C"/>
</dbReference>
<dbReference type="SUPFAM" id="SSF53328">
    <property type="entry name" value="Formyltransferase"/>
    <property type="match status" value="1"/>
</dbReference>
<keyword evidence="4" id="KW-1185">Reference proteome</keyword>
<sequence length="243" mass="27601">MKVLIVSDNFELVEHFKSVAKCIPYDTASFNYSYSAINKNPKKLIELGMSFVDMKDCSSVSKIIEKYDLVISAHCKQIFPPNLVDSIRCINVHPGLNPYNRGWYPQVFSIVNGKPVGCTIHLMDSEIDHGAVIYQRKVDVNSYDTSLDVYRNVISEEKYLISNHLLDLISGNYPCEELKTEGNYNSIEDFNALRSLDLSSEGSLGEHIDLLRALTHGDFNNAYFLDENSEKIYIKISLNKEVL</sequence>
<feature type="domain" description="N-formyltransferase dimerization C-terminal" evidence="2">
    <location>
        <begin position="189"/>
        <end position="240"/>
    </location>
</feature>
<name>A0A368MYL9_9GAMM</name>
<dbReference type="AlphaFoldDB" id="A0A368MYL9"/>
<dbReference type="Gene3D" id="3.40.50.170">
    <property type="entry name" value="Formyl transferase, N-terminal domain"/>
    <property type="match status" value="1"/>
</dbReference>
<proteinExistence type="predicted"/>
<comment type="caution">
    <text evidence="3">The sequence shown here is derived from an EMBL/GenBank/DDBJ whole genome shotgun (WGS) entry which is preliminary data.</text>
</comment>
<dbReference type="PANTHER" id="PTHR11138:SF5">
    <property type="entry name" value="METHIONYL-TRNA FORMYLTRANSFERASE, MITOCHONDRIAL"/>
    <property type="match status" value="1"/>
</dbReference>